<comment type="similarity">
    <text evidence="3 15">Belongs to the glycosyltransferase 43 family.</text>
</comment>
<name>A0A9L0SEV8_HORSE</name>
<comment type="cofactor">
    <cofactor evidence="15">
        <name>Mn(2+)</name>
        <dbReference type="ChEBI" id="CHEBI:29035"/>
    </cofactor>
</comment>
<evidence type="ECO:0000256" key="1">
    <source>
        <dbReference type="ARBA" id="ARBA00004606"/>
    </source>
</evidence>
<comment type="pathway">
    <text evidence="2 15">Protein modification; protein glycosylation.</text>
</comment>
<reference evidence="17" key="2">
    <citation type="submission" date="2025-08" db="UniProtKB">
        <authorList>
            <consortium name="Ensembl"/>
        </authorList>
    </citation>
    <scope>IDENTIFICATION</scope>
    <source>
        <strain evidence="17">Thoroughbred</strain>
    </source>
</reference>
<dbReference type="GO" id="GO:0015018">
    <property type="term" value="F:galactosylgalactosylxylosylprotein 3-beta-glucuronosyltransferase activity"/>
    <property type="evidence" value="ECO:0007669"/>
    <property type="project" value="UniProtKB-UniRule"/>
</dbReference>
<dbReference type="AlphaFoldDB" id="A0A9L0SEV8"/>
<dbReference type="GO" id="GO:0000139">
    <property type="term" value="C:Golgi membrane"/>
    <property type="evidence" value="ECO:0007669"/>
    <property type="project" value="UniProtKB-SubCell"/>
</dbReference>
<keyword evidence="15" id="KW-0479">Metal-binding</keyword>
<keyword evidence="8" id="KW-1133">Transmembrane helix</keyword>
<evidence type="ECO:0000256" key="12">
    <source>
        <dbReference type="PIRSR" id="PIRSR605027-1"/>
    </source>
</evidence>
<evidence type="ECO:0000256" key="8">
    <source>
        <dbReference type="ARBA" id="ARBA00022989"/>
    </source>
</evidence>
<reference evidence="17" key="3">
    <citation type="submission" date="2025-09" db="UniProtKB">
        <authorList>
            <consortium name="Ensembl"/>
        </authorList>
    </citation>
    <scope>IDENTIFICATION</scope>
    <source>
        <strain evidence="17">Thoroughbred</strain>
    </source>
</reference>
<dbReference type="Pfam" id="PF03360">
    <property type="entry name" value="Glyco_transf_43"/>
    <property type="match status" value="1"/>
</dbReference>
<keyword evidence="7 15" id="KW-0735">Signal-anchor</keyword>
<evidence type="ECO:0000313" key="18">
    <source>
        <dbReference type="Proteomes" id="UP000002281"/>
    </source>
</evidence>
<evidence type="ECO:0000256" key="3">
    <source>
        <dbReference type="ARBA" id="ARBA00007706"/>
    </source>
</evidence>
<comment type="catalytic activity">
    <reaction evidence="11 15">
        <text>3-O-(beta-D-galactosyl-(1-&gt;3)-beta-D-galactosyl-(1-&gt;4)-beta-D-xylosyl)-L-seryl-[protein] + UDP-alpha-D-glucuronate = 3-O-(beta-D-GlcA-(1-&gt;3)-beta-D-Gal-(1-&gt;3)-beta-D-Gal-(1-&gt;4)-beta-D-Xyl)-L-seryl-[protein] + UDP + H(+)</text>
        <dbReference type="Rhea" id="RHEA:24168"/>
        <dbReference type="Rhea" id="RHEA-COMP:12571"/>
        <dbReference type="Rhea" id="RHEA-COMP:12573"/>
        <dbReference type="ChEBI" id="CHEBI:15378"/>
        <dbReference type="ChEBI" id="CHEBI:58052"/>
        <dbReference type="ChEBI" id="CHEBI:58223"/>
        <dbReference type="ChEBI" id="CHEBI:132090"/>
        <dbReference type="ChEBI" id="CHEBI:132093"/>
        <dbReference type="EC" id="2.4.1.135"/>
    </reaction>
</comment>
<evidence type="ECO:0000256" key="11">
    <source>
        <dbReference type="ARBA" id="ARBA00047979"/>
    </source>
</evidence>
<feature type="compositionally biased region" description="Polar residues" evidence="16">
    <location>
        <begin position="103"/>
        <end position="116"/>
    </location>
</feature>
<gene>
    <name evidence="17" type="primary">B3GAT2</name>
</gene>
<feature type="compositionally biased region" description="Basic residues" evidence="16">
    <location>
        <begin position="117"/>
        <end position="131"/>
    </location>
</feature>
<keyword evidence="10 14" id="KW-0325">Glycoprotein</keyword>
<evidence type="ECO:0000256" key="10">
    <source>
        <dbReference type="ARBA" id="ARBA00023180"/>
    </source>
</evidence>
<feature type="compositionally biased region" description="Low complexity" evidence="16">
    <location>
        <begin position="37"/>
        <end position="55"/>
    </location>
</feature>
<dbReference type="SUPFAM" id="SSF53448">
    <property type="entry name" value="Nucleotide-diphospho-sugar transferases"/>
    <property type="match status" value="1"/>
</dbReference>
<reference evidence="17 18" key="1">
    <citation type="journal article" date="2009" name="Science">
        <title>Genome sequence, comparative analysis, and population genetics of the domestic horse.</title>
        <authorList>
            <consortium name="Broad Institute Genome Sequencing Platform"/>
            <consortium name="Broad Institute Whole Genome Assembly Team"/>
            <person name="Wade C.M."/>
            <person name="Giulotto E."/>
            <person name="Sigurdsson S."/>
            <person name="Zoli M."/>
            <person name="Gnerre S."/>
            <person name="Imsland F."/>
            <person name="Lear T.L."/>
            <person name="Adelson D.L."/>
            <person name="Bailey E."/>
            <person name="Bellone R.R."/>
            <person name="Bloecker H."/>
            <person name="Distl O."/>
            <person name="Edgar R.C."/>
            <person name="Garber M."/>
            <person name="Leeb T."/>
            <person name="Mauceli E."/>
            <person name="MacLeod J.N."/>
            <person name="Penedo M.C.T."/>
            <person name="Raison J.M."/>
            <person name="Sharpe T."/>
            <person name="Vogel J."/>
            <person name="Andersson L."/>
            <person name="Antczak D.F."/>
            <person name="Biagi T."/>
            <person name="Binns M.M."/>
            <person name="Chowdhary B.P."/>
            <person name="Coleman S.J."/>
            <person name="Della Valle G."/>
            <person name="Fryc S."/>
            <person name="Guerin G."/>
            <person name="Hasegawa T."/>
            <person name="Hill E.W."/>
            <person name="Jurka J."/>
            <person name="Kiialainen A."/>
            <person name="Lindgren G."/>
            <person name="Liu J."/>
            <person name="Magnani E."/>
            <person name="Mickelson J.R."/>
            <person name="Murray J."/>
            <person name="Nergadze S.G."/>
            <person name="Onofrio R."/>
            <person name="Pedroni S."/>
            <person name="Piras M.F."/>
            <person name="Raudsepp T."/>
            <person name="Rocchi M."/>
            <person name="Roeed K.H."/>
            <person name="Ryder O.A."/>
            <person name="Searle S."/>
            <person name="Skow L."/>
            <person name="Swinburne J.E."/>
            <person name="Syvaenen A.C."/>
            <person name="Tozaki T."/>
            <person name="Valberg S.J."/>
            <person name="Vaudin M."/>
            <person name="White J.R."/>
            <person name="Zody M.C."/>
            <person name="Lander E.S."/>
            <person name="Lindblad-Toh K."/>
        </authorList>
    </citation>
    <scope>NUCLEOTIDE SEQUENCE [LARGE SCALE GENOMIC DNA]</scope>
    <source>
        <strain evidence="17 18">Thoroughbred</strain>
    </source>
</reference>
<evidence type="ECO:0000256" key="15">
    <source>
        <dbReference type="RuleBase" id="RU363127"/>
    </source>
</evidence>
<dbReference type="InterPro" id="IPR005027">
    <property type="entry name" value="Glyco_trans_43"/>
</dbReference>
<dbReference type="Proteomes" id="UP000002281">
    <property type="component" value="Chromosome 20"/>
</dbReference>
<sequence>ARTCTCPRRGATSGPGCRAPRSSATPAWPGCASGTGTSARSPACSSSPTTTTPTVWSSSRRCEQRARSLSGRWAWLAGDATNDPWWRTAKSLAGTRAGEQTGPLPSTWQSLVSTRSSKTRPLHRIPSRHSARPLQGEGGSGFAVSLQVILSNPKAVFKRHGSQPGMQESDFLKQITTVEELEPKASNCTKVLVWHTRTEKVNLANEPKYHLDTVKIEV</sequence>
<feature type="region of interest" description="Disordered" evidence="16">
    <location>
        <begin position="95"/>
        <end position="137"/>
    </location>
</feature>
<evidence type="ECO:0000256" key="2">
    <source>
        <dbReference type="ARBA" id="ARBA00004922"/>
    </source>
</evidence>
<dbReference type="Ensembl" id="ENSECAT00000121401.1">
    <property type="protein sequence ID" value="ENSECAP00000072720.1"/>
    <property type="gene ID" value="ENSECAG00000023207.4"/>
</dbReference>
<dbReference type="PANTHER" id="PTHR10896">
    <property type="entry name" value="GALACTOSYLGALACTOSYLXYLOSYLPROTEIN 3-BETA-GLUCURONOSYLTRANSFERASE BETA-1,3-GLUCURONYLTRANSFERASE"/>
    <property type="match status" value="1"/>
</dbReference>
<keyword evidence="15" id="KW-0464">Manganese</keyword>
<keyword evidence="18" id="KW-1185">Reference proteome</keyword>
<feature type="glycosylation site" description="N-linked (GlcNAc...) asparagine" evidence="14">
    <location>
        <position position="187"/>
    </location>
</feature>
<feature type="active site" description="Proton donor/acceptor" evidence="12">
    <location>
        <position position="168"/>
    </location>
</feature>
<dbReference type="GeneTree" id="ENSGT00940000159583"/>
<protein>
    <recommendedName>
        <fullName evidence="4 15">Galactosylgalactosylxylosylprotein 3-beta-glucuronosyltransferase</fullName>
        <ecNumber evidence="4 15">2.4.1.135</ecNumber>
    </recommendedName>
</protein>
<proteinExistence type="inferred from homology"/>
<keyword evidence="6" id="KW-0812">Transmembrane</keyword>
<evidence type="ECO:0000256" key="5">
    <source>
        <dbReference type="ARBA" id="ARBA00022679"/>
    </source>
</evidence>
<evidence type="ECO:0000313" key="17">
    <source>
        <dbReference type="Ensembl" id="ENSECAP00000072720.1"/>
    </source>
</evidence>
<organism evidence="17 18">
    <name type="scientific">Equus caballus</name>
    <name type="common">Horse</name>
    <dbReference type="NCBI Taxonomy" id="9796"/>
    <lineage>
        <taxon>Eukaryota</taxon>
        <taxon>Metazoa</taxon>
        <taxon>Chordata</taxon>
        <taxon>Craniata</taxon>
        <taxon>Vertebrata</taxon>
        <taxon>Euteleostomi</taxon>
        <taxon>Mammalia</taxon>
        <taxon>Eutheria</taxon>
        <taxon>Laurasiatheria</taxon>
        <taxon>Perissodactyla</taxon>
        <taxon>Equidae</taxon>
        <taxon>Equus</taxon>
    </lineage>
</organism>
<keyword evidence="9" id="KW-0472">Membrane</keyword>
<feature type="site" description="Interaction with galactose moiety of substrate glycoprotein" evidence="13">
    <location>
        <position position="205"/>
    </location>
</feature>
<keyword evidence="5 15" id="KW-0808">Transferase</keyword>
<evidence type="ECO:0000256" key="14">
    <source>
        <dbReference type="PIRSR" id="PIRSR605027-6"/>
    </source>
</evidence>
<dbReference type="Gene3D" id="3.90.550.10">
    <property type="entry name" value="Spore Coat Polysaccharide Biosynthesis Protein SpsA, Chain A"/>
    <property type="match status" value="1"/>
</dbReference>
<evidence type="ECO:0000256" key="16">
    <source>
        <dbReference type="SAM" id="MobiDB-lite"/>
    </source>
</evidence>
<comment type="subcellular location">
    <subcellularLocation>
        <location evidence="15">Golgi apparatus membrane</location>
        <topology evidence="15">Single-pass type II membrane protein</topology>
    </subcellularLocation>
    <subcellularLocation>
        <location evidence="1">Membrane</location>
        <topology evidence="1">Single-pass type II membrane protein</topology>
    </subcellularLocation>
</comment>
<accession>A0A9L0SEV8</accession>
<dbReference type="InterPro" id="IPR029044">
    <property type="entry name" value="Nucleotide-diphossugar_trans"/>
</dbReference>
<evidence type="ECO:0000256" key="4">
    <source>
        <dbReference type="ARBA" id="ARBA00012641"/>
    </source>
</evidence>
<evidence type="ECO:0000256" key="7">
    <source>
        <dbReference type="ARBA" id="ARBA00022968"/>
    </source>
</evidence>
<evidence type="ECO:0000256" key="9">
    <source>
        <dbReference type="ARBA" id="ARBA00023136"/>
    </source>
</evidence>
<dbReference type="PANTHER" id="PTHR10896:SF8">
    <property type="entry name" value="GALACTOSYLGALACTOSYLXYLOSYLPROTEIN 3-BETA-GLUCURONOSYLTRANSFERASE 2"/>
    <property type="match status" value="1"/>
</dbReference>
<evidence type="ECO:0000256" key="6">
    <source>
        <dbReference type="ARBA" id="ARBA00022692"/>
    </source>
</evidence>
<keyword evidence="15" id="KW-0333">Golgi apparatus</keyword>
<dbReference type="EC" id="2.4.1.135" evidence="4 15"/>
<dbReference type="GO" id="GO:0046872">
    <property type="term" value="F:metal ion binding"/>
    <property type="evidence" value="ECO:0007669"/>
    <property type="project" value="UniProtKB-KW"/>
</dbReference>
<evidence type="ECO:0000256" key="13">
    <source>
        <dbReference type="PIRSR" id="PIRSR605027-4"/>
    </source>
</evidence>
<feature type="region of interest" description="Disordered" evidence="16">
    <location>
        <begin position="1"/>
        <end position="55"/>
    </location>
</feature>